<dbReference type="GO" id="GO:0030076">
    <property type="term" value="C:light-harvesting complex"/>
    <property type="evidence" value="ECO:0007669"/>
    <property type="project" value="UniProtKB-KW"/>
</dbReference>
<sequence>MRAAVLIVAAVGLLGAGMSRAQVRHAWSVAPSLRLGLAPPRARHTVALDAHGARRRLDAASQRRAEARGRSFGEALPLTNVSIAEAGEWETLHDGSRLWRLVLSCPGASSVHFFSDAFELLPGDRLYVHGGGRVGTRGAYSEANNAPHRTFASPPMPGDELHLELHETARADGARTAANGVDDAGVDGAGVDGASPSTDGADAGTHGGRRLLELTLLVAGTTPLFSSNAWQRATGRSSRASRGQPPPFEKRTRRAHARDERARGTVAREKGESSASAVRLASWVSGSGACMVNERCEVGRRWEAQAAGVAAIVEHHTASICTGTLINSLGSGKPRQLFITAYHCVRSRVEEAGFDPRDNFLPWSFLFNWQSDACATNDVPGGRGSHVGGIDTVYGASIRAYGNDTDFALLEVHEQIPPEFNVHYAGWDATSARPNMSLIIHHPTSDLKKISIDYDPPKTWSFGGDDYYQIIFGERRVWASPHWFIERYEVGSTEGGSSGGPLFNWDGRLVGVLHGGYADCHLPKQDWYGKLVNQWDEQRKWFQQGPHGSLSRWLDPEGTGVRLTDGAWHAPHAHTLRANAAVELGASALTFARASGQQRRVARALSVSLLAPPTASVLVSVRIVDGDGASGGCGCFVAEPSQLLFEAAEWEDVQWLALYWQPSCADGSDAAAGRSACADATARARFSVESADEAYAQGGATPPDVALVGPEAAGARPSAGALDGAQGWAGAPSPDFPFALVGCFASLPSEHRRVAQSGAAGGADVCHRLCVSEGYDLFLLGSGACYCVGAAVVDREIPADDLPTRACHGAGVRTYSLFRSLALGRTLGDAPASVRAAGEAAALASRGQYQPLAPAREWAPAGALLVAIGATLAALALDEALAAANRRDAPQAKASQAEYERQEQFALREDTHAAQHRRYDKARAVMTFEEEIGVVAPLGFYDPLGLLDSADQERFERLRYVELKHGRICMLAVLGHVVTAAGIRLPGEISFGLPFADVPAGLKALEVVPAAGLAQIVAFVGFLELFVMKDVTGEGEFPGDFRNGYIDFGWDTFDDETKERKRNIELNQGRAAQMGILALMVHEKLDNNPYVINSLLGSPVPFN</sequence>
<proteinExistence type="inferred from homology"/>
<dbReference type="Gene3D" id="1.10.3460.10">
    <property type="entry name" value="Chlorophyll a/b binding protein domain"/>
    <property type="match status" value="1"/>
</dbReference>
<dbReference type="OrthoDB" id="2333706at2759"/>
<dbReference type="SUPFAM" id="SSF103511">
    <property type="entry name" value="Chlorophyll a-b binding protein"/>
    <property type="match status" value="1"/>
</dbReference>
<accession>A0A8J5X7U4</accession>
<keyword evidence="9" id="KW-1185">Reference proteome</keyword>
<dbReference type="SUPFAM" id="SSF50494">
    <property type="entry name" value="Trypsin-like serine proteases"/>
    <property type="match status" value="1"/>
</dbReference>
<keyword evidence="7" id="KW-0732">Signal</keyword>
<evidence type="ECO:0000256" key="3">
    <source>
        <dbReference type="ARBA" id="ARBA00022528"/>
    </source>
</evidence>
<evidence type="ECO:0000256" key="1">
    <source>
        <dbReference type="ARBA" id="ARBA00004229"/>
    </source>
</evidence>
<evidence type="ECO:0000313" key="9">
    <source>
        <dbReference type="Proteomes" id="UP000751190"/>
    </source>
</evidence>
<comment type="subcellular location">
    <subcellularLocation>
        <location evidence="1">Plastid</location>
        <location evidence="1">Chloroplast</location>
    </subcellularLocation>
</comment>
<feature type="compositionally biased region" description="Basic and acidic residues" evidence="6">
    <location>
        <begin position="257"/>
        <end position="271"/>
    </location>
</feature>
<dbReference type="FunFam" id="1.10.3460.10:FF:000011">
    <property type="entry name" value="Fucoxanthin chlorophyll a/c protein 8"/>
    <property type="match status" value="1"/>
</dbReference>
<feature type="region of interest" description="Disordered" evidence="6">
    <location>
        <begin position="178"/>
        <end position="206"/>
    </location>
</feature>
<evidence type="ECO:0000256" key="7">
    <source>
        <dbReference type="SAM" id="SignalP"/>
    </source>
</evidence>
<evidence type="ECO:0000256" key="5">
    <source>
        <dbReference type="ARBA" id="ARBA00023243"/>
    </source>
</evidence>
<dbReference type="AlphaFoldDB" id="A0A8J5X7U4"/>
<dbReference type="PANTHER" id="PTHR36234">
    <property type="entry name" value="LYSYL ENDOPEPTIDASE"/>
    <property type="match status" value="1"/>
</dbReference>
<feature type="region of interest" description="Disordered" evidence="6">
    <location>
        <begin position="229"/>
        <end position="271"/>
    </location>
</feature>
<dbReference type="PANTHER" id="PTHR36234:SF5">
    <property type="entry name" value="LYSYL ENDOPEPTIDASE"/>
    <property type="match status" value="1"/>
</dbReference>
<evidence type="ECO:0000256" key="2">
    <source>
        <dbReference type="ARBA" id="ARBA00005933"/>
    </source>
</evidence>
<feature type="chain" id="PRO_5035322414" evidence="7">
    <location>
        <begin position="22"/>
        <end position="1103"/>
    </location>
</feature>
<dbReference type="EMBL" id="JAGTXO010000026">
    <property type="protein sequence ID" value="KAG8461313.1"/>
    <property type="molecule type" value="Genomic_DNA"/>
</dbReference>
<reference evidence="8" key="1">
    <citation type="submission" date="2021-05" db="EMBL/GenBank/DDBJ databases">
        <title>The genome of the haptophyte Pavlova lutheri (Diacronema luteri, Pavlovales) - a model for lipid biosynthesis in eukaryotic algae.</title>
        <authorList>
            <person name="Hulatt C.J."/>
            <person name="Posewitz M.C."/>
        </authorList>
    </citation>
    <scope>NUCLEOTIDE SEQUENCE</scope>
    <source>
        <strain evidence="8">NIVA-4/92</strain>
    </source>
</reference>
<gene>
    <name evidence="8" type="ORF">KFE25_010500</name>
</gene>
<comment type="similarity">
    <text evidence="2">Belongs to the fucoxanthin chlorophyll protein family.</text>
</comment>
<dbReference type="InterPro" id="IPR022796">
    <property type="entry name" value="Chloroa_b-bind"/>
</dbReference>
<dbReference type="Proteomes" id="UP000751190">
    <property type="component" value="Unassembled WGS sequence"/>
</dbReference>
<dbReference type="Gene3D" id="2.40.10.10">
    <property type="entry name" value="Trypsin-like serine proteases"/>
    <property type="match status" value="2"/>
</dbReference>
<dbReference type="InterPro" id="IPR009003">
    <property type="entry name" value="Peptidase_S1_PA"/>
</dbReference>
<keyword evidence="5" id="KW-0437">Light-harvesting polypeptide</keyword>
<evidence type="ECO:0000313" key="8">
    <source>
        <dbReference type="EMBL" id="KAG8461313.1"/>
    </source>
</evidence>
<dbReference type="GO" id="GO:0009507">
    <property type="term" value="C:chloroplast"/>
    <property type="evidence" value="ECO:0007669"/>
    <property type="project" value="UniProtKB-SubCell"/>
</dbReference>
<evidence type="ECO:0000256" key="6">
    <source>
        <dbReference type="SAM" id="MobiDB-lite"/>
    </source>
</evidence>
<dbReference type="Pfam" id="PF00504">
    <property type="entry name" value="Chloroa_b-bind"/>
    <property type="match status" value="1"/>
</dbReference>
<keyword evidence="4" id="KW-0934">Plastid</keyword>
<feature type="compositionally biased region" description="Low complexity" evidence="6">
    <location>
        <begin position="232"/>
        <end position="243"/>
    </location>
</feature>
<dbReference type="Pfam" id="PF13365">
    <property type="entry name" value="Trypsin_2"/>
    <property type="match status" value="1"/>
</dbReference>
<keyword evidence="3" id="KW-0150">Chloroplast</keyword>
<protein>
    <submittedName>
        <fullName evidence="8">Uncharacterized protein</fullName>
    </submittedName>
</protein>
<comment type="caution">
    <text evidence="8">The sequence shown here is derived from an EMBL/GenBank/DDBJ whole genome shotgun (WGS) entry which is preliminary data.</text>
</comment>
<dbReference type="InterPro" id="IPR043504">
    <property type="entry name" value="Peptidase_S1_PA_chymotrypsin"/>
</dbReference>
<feature type="signal peptide" evidence="7">
    <location>
        <begin position="1"/>
        <end position="21"/>
    </location>
</feature>
<evidence type="ECO:0000256" key="4">
    <source>
        <dbReference type="ARBA" id="ARBA00022640"/>
    </source>
</evidence>
<organism evidence="8 9">
    <name type="scientific">Diacronema lutheri</name>
    <name type="common">Unicellular marine alga</name>
    <name type="synonym">Monochrysis lutheri</name>
    <dbReference type="NCBI Taxonomy" id="2081491"/>
    <lineage>
        <taxon>Eukaryota</taxon>
        <taxon>Haptista</taxon>
        <taxon>Haptophyta</taxon>
        <taxon>Pavlovophyceae</taxon>
        <taxon>Pavlovales</taxon>
        <taxon>Pavlovaceae</taxon>
        <taxon>Diacronema</taxon>
    </lineage>
</organism>
<name>A0A8J5X7U4_DIALT</name>